<keyword evidence="3" id="KW-1185">Reference proteome</keyword>
<proteinExistence type="predicted"/>
<evidence type="ECO:0000313" key="2">
    <source>
        <dbReference type="EMBL" id="KAL3776172.1"/>
    </source>
</evidence>
<feature type="compositionally biased region" description="Polar residues" evidence="1">
    <location>
        <begin position="475"/>
        <end position="485"/>
    </location>
</feature>
<protein>
    <submittedName>
        <fullName evidence="2">Uncharacterized protein</fullName>
    </submittedName>
</protein>
<evidence type="ECO:0000256" key="1">
    <source>
        <dbReference type="SAM" id="MobiDB-lite"/>
    </source>
</evidence>
<comment type="caution">
    <text evidence="2">The sequence shown here is derived from an EMBL/GenBank/DDBJ whole genome shotgun (WGS) entry which is preliminary data.</text>
</comment>
<dbReference type="PANTHER" id="PTHR34131:SF3">
    <property type="entry name" value="(RAP ANNOTATION RELEASE2) GALACTOSE-BINDING LIKE DOMAIN CONTAINING PROTEIN"/>
    <property type="match status" value="1"/>
</dbReference>
<feature type="region of interest" description="Disordered" evidence="1">
    <location>
        <begin position="263"/>
        <end position="290"/>
    </location>
</feature>
<name>A0ABD3NK35_9STRA</name>
<dbReference type="AlphaFoldDB" id="A0ABD3NK35"/>
<feature type="compositionally biased region" description="Polar residues" evidence="1">
    <location>
        <begin position="268"/>
        <end position="277"/>
    </location>
</feature>
<sequence length="710" mass="79544">MISGCDLLKPSINFFVLGRQANRFFGQELERTQKGDVTEAECTRWRSAAAARSGSTIHGRAPFRALSHQTLWKSAFVNLDKNQSRHAAQSVAQSPVVYFDDRRTRLIILPVEMGIEQRYCAKTSASLTANPKMIAFVVVAAVLFTSTNSASSLRIQRSHCLNGYQLRSTAVSSAVVCRYANGAYDDDRPQDTIKSRRVPRRAMPHIQISCRAEEASRAGYIIRRDHYNREDVKCLGRAADRDRSFGSEKRVRPLRIIRRIVLRSRGRNQQQNDTDGAQTFDEKSSNQLEFPDDELTEVTIEVRYRPDPKPKTTNSAEAPARTMDPKLASSNILVQNTTNRVTFKASRKASRSMPRYCSTASAVTTLNDYMMQPVEQYSLLSFHDDEPVQKNTLSSSGESGANVNSLRARRWFVRRLTAEEAERYVKNSAGDRPKSSPPPSSLDNLFRLAVPLQPLIGWDLTPVIDLEVIPPQVQWNVPESSSSPTSRKEPGDGPQYQNIECDIGEVSTGDLSKRPSKWDPLKRIRKRVVSGSSSCESDNGRLPFVKIRSLSVSLFSTQEEVRAVMFEKDSITSKSRRNPTSKMQEEAIGMVGKVEEWLKPHITFEAELSWGDDQAGPAMVNNAHHGSKISHSTVTVKSTAITSLTIPKLPSGILHATVPSAFLVKRLGSTLTSKALEVCLPRFLRQLEKDYYRWSGLDHANEANDRRPEN</sequence>
<dbReference type="EMBL" id="JABMIG020000507">
    <property type="protein sequence ID" value="KAL3776172.1"/>
    <property type="molecule type" value="Genomic_DNA"/>
</dbReference>
<dbReference type="Proteomes" id="UP001516023">
    <property type="component" value="Unassembled WGS sequence"/>
</dbReference>
<feature type="region of interest" description="Disordered" evidence="1">
    <location>
        <begin position="475"/>
        <end position="497"/>
    </location>
</feature>
<dbReference type="PANTHER" id="PTHR34131">
    <property type="entry name" value="(RAP ANNOTATION RELEASE2) GALACTOSE-BINDING LIKE DOMAIN CONTAINING PROTEIN"/>
    <property type="match status" value="1"/>
</dbReference>
<evidence type="ECO:0000313" key="3">
    <source>
        <dbReference type="Proteomes" id="UP001516023"/>
    </source>
</evidence>
<accession>A0ABD3NK35</accession>
<reference evidence="2 3" key="1">
    <citation type="journal article" date="2020" name="G3 (Bethesda)">
        <title>Improved Reference Genome for Cyclotella cryptica CCMP332, a Model for Cell Wall Morphogenesis, Salinity Adaptation, and Lipid Production in Diatoms (Bacillariophyta).</title>
        <authorList>
            <person name="Roberts W.R."/>
            <person name="Downey K.M."/>
            <person name="Ruck E.C."/>
            <person name="Traller J.C."/>
            <person name="Alverson A.J."/>
        </authorList>
    </citation>
    <scope>NUCLEOTIDE SEQUENCE [LARGE SCALE GENOMIC DNA]</scope>
    <source>
        <strain evidence="2 3">CCMP332</strain>
    </source>
</reference>
<gene>
    <name evidence="2" type="ORF">HJC23_000130</name>
</gene>
<organism evidence="2 3">
    <name type="scientific">Cyclotella cryptica</name>
    <dbReference type="NCBI Taxonomy" id="29204"/>
    <lineage>
        <taxon>Eukaryota</taxon>
        <taxon>Sar</taxon>
        <taxon>Stramenopiles</taxon>
        <taxon>Ochrophyta</taxon>
        <taxon>Bacillariophyta</taxon>
        <taxon>Coscinodiscophyceae</taxon>
        <taxon>Thalassiosirophycidae</taxon>
        <taxon>Stephanodiscales</taxon>
        <taxon>Stephanodiscaceae</taxon>
        <taxon>Cyclotella</taxon>
    </lineage>
</organism>